<reference evidence="2" key="1">
    <citation type="journal article" date="2019" name="Sci. Rep.">
        <title>Draft genome of Tanacetum cinerariifolium, the natural source of mosquito coil.</title>
        <authorList>
            <person name="Yamashiro T."/>
            <person name="Shiraishi A."/>
            <person name="Satake H."/>
            <person name="Nakayama K."/>
        </authorList>
    </citation>
    <scope>NUCLEOTIDE SEQUENCE</scope>
</reference>
<gene>
    <name evidence="2" type="ORF">Tci_935387</name>
</gene>
<accession>A0A699Y0L9</accession>
<feature type="non-terminal residue" evidence="2">
    <location>
        <position position="53"/>
    </location>
</feature>
<protein>
    <submittedName>
        <fullName evidence="2">Uncharacterized protein</fullName>
    </submittedName>
</protein>
<evidence type="ECO:0000256" key="1">
    <source>
        <dbReference type="SAM" id="MobiDB-lite"/>
    </source>
</evidence>
<feature type="region of interest" description="Disordered" evidence="1">
    <location>
        <begin position="1"/>
        <end position="53"/>
    </location>
</feature>
<feature type="compositionally biased region" description="Acidic residues" evidence="1">
    <location>
        <begin position="29"/>
        <end position="45"/>
    </location>
</feature>
<name>A0A699Y0L9_TANCI</name>
<sequence length="53" mass="6181">MKMVKDNINPNVEWVSSTQPKPQTKSNEEVDLEDFDSEIDSDDDEAERRKALR</sequence>
<organism evidence="2">
    <name type="scientific">Tanacetum cinerariifolium</name>
    <name type="common">Dalmatian daisy</name>
    <name type="synonym">Chrysanthemum cinerariifolium</name>
    <dbReference type="NCBI Taxonomy" id="118510"/>
    <lineage>
        <taxon>Eukaryota</taxon>
        <taxon>Viridiplantae</taxon>
        <taxon>Streptophyta</taxon>
        <taxon>Embryophyta</taxon>
        <taxon>Tracheophyta</taxon>
        <taxon>Spermatophyta</taxon>
        <taxon>Magnoliopsida</taxon>
        <taxon>eudicotyledons</taxon>
        <taxon>Gunneridae</taxon>
        <taxon>Pentapetalae</taxon>
        <taxon>asterids</taxon>
        <taxon>campanulids</taxon>
        <taxon>Asterales</taxon>
        <taxon>Asteraceae</taxon>
        <taxon>Asteroideae</taxon>
        <taxon>Anthemideae</taxon>
        <taxon>Anthemidinae</taxon>
        <taxon>Tanacetum</taxon>
    </lineage>
</organism>
<dbReference type="EMBL" id="BKCJ011975913">
    <property type="protein sequence ID" value="GFD63418.1"/>
    <property type="molecule type" value="Genomic_DNA"/>
</dbReference>
<dbReference type="AlphaFoldDB" id="A0A699Y0L9"/>
<feature type="compositionally biased region" description="Polar residues" evidence="1">
    <location>
        <begin position="8"/>
        <end position="25"/>
    </location>
</feature>
<comment type="caution">
    <text evidence="2">The sequence shown here is derived from an EMBL/GenBank/DDBJ whole genome shotgun (WGS) entry which is preliminary data.</text>
</comment>
<evidence type="ECO:0000313" key="2">
    <source>
        <dbReference type="EMBL" id="GFD63418.1"/>
    </source>
</evidence>
<proteinExistence type="predicted"/>